<dbReference type="PANTHER" id="PTHR48081:SF8">
    <property type="entry name" value="ALPHA_BETA HYDROLASE FOLD-3 DOMAIN-CONTAINING PROTEIN-RELATED"/>
    <property type="match status" value="1"/>
</dbReference>
<accession>A0ABW5KF00</accession>
<dbReference type="Gene3D" id="3.40.50.1820">
    <property type="entry name" value="alpha/beta hydrolase"/>
    <property type="match status" value="1"/>
</dbReference>
<dbReference type="EMBL" id="JBHULR010000001">
    <property type="protein sequence ID" value="MFD2546400.1"/>
    <property type="molecule type" value="Genomic_DNA"/>
</dbReference>
<evidence type="ECO:0000313" key="5">
    <source>
        <dbReference type="Proteomes" id="UP001597545"/>
    </source>
</evidence>
<keyword evidence="2 4" id="KW-0378">Hydrolase</keyword>
<keyword evidence="5" id="KW-1185">Reference proteome</keyword>
<gene>
    <name evidence="4" type="ORF">ACFSR5_01940</name>
</gene>
<dbReference type="PROSITE" id="PS01173">
    <property type="entry name" value="LIPASE_GDXG_HIS"/>
    <property type="match status" value="1"/>
</dbReference>
<dbReference type="Proteomes" id="UP001597545">
    <property type="component" value="Unassembled WGS sequence"/>
</dbReference>
<proteinExistence type="inferred from homology"/>
<dbReference type="GO" id="GO:0016787">
    <property type="term" value="F:hydrolase activity"/>
    <property type="evidence" value="ECO:0007669"/>
    <property type="project" value="UniProtKB-KW"/>
</dbReference>
<dbReference type="InterPro" id="IPR050300">
    <property type="entry name" value="GDXG_lipolytic_enzyme"/>
</dbReference>
<dbReference type="InterPro" id="IPR013094">
    <property type="entry name" value="AB_hydrolase_3"/>
</dbReference>
<evidence type="ECO:0000313" key="4">
    <source>
        <dbReference type="EMBL" id="MFD2546400.1"/>
    </source>
</evidence>
<feature type="domain" description="Alpha/beta hydrolase fold-3" evidence="3">
    <location>
        <begin position="92"/>
        <end position="298"/>
    </location>
</feature>
<dbReference type="InterPro" id="IPR029058">
    <property type="entry name" value="AB_hydrolase_fold"/>
</dbReference>
<dbReference type="InterPro" id="IPR002168">
    <property type="entry name" value="Lipase_GDXG_HIS_AS"/>
</dbReference>
<comment type="similarity">
    <text evidence="1">Belongs to the 'GDXG' lipolytic enzyme family.</text>
</comment>
<dbReference type="RefSeq" id="WP_380900149.1">
    <property type="nucleotide sequence ID" value="NZ_JBHUEG010000002.1"/>
</dbReference>
<evidence type="ECO:0000256" key="2">
    <source>
        <dbReference type="ARBA" id="ARBA00022801"/>
    </source>
</evidence>
<protein>
    <submittedName>
        <fullName evidence="4">Alpha/beta hydrolase</fullName>
    </submittedName>
</protein>
<dbReference type="PANTHER" id="PTHR48081">
    <property type="entry name" value="AB HYDROLASE SUPERFAMILY PROTEIN C4A8.06C"/>
    <property type="match status" value="1"/>
</dbReference>
<comment type="caution">
    <text evidence="4">The sequence shown here is derived from an EMBL/GenBank/DDBJ whole genome shotgun (WGS) entry which is preliminary data.</text>
</comment>
<sequence length="331" mass="36647">MSTTAIPAHEDPHISKEIRAFLKELNSGNDIPLEQKSPADARRVLMDAQNSVAFDYADIEEEEREIVQDDERMTVHIVRPNNGKREDLPVFMFFHGGGWVLGDYPTHRRLVRDLVVQSKAVAVFPDYTPSPEAKFPVAINQAYAATKWVAENGASIGVDSSRLAVVGNSVGGNMATVVALMAKDNNGPAIRYQVLLWPVTDADFSRHSYHAYGEERFLTTAMMQWMWDNYTTNPADRLHKYAAPIRATLAELKNLPPALIQVAENDILHDEAIAYGRKLDEAGVSVAITEYSGFIHDYGMLNPLAAVPAIQIAVQQAGDALYNALKKNKIS</sequence>
<evidence type="ECO:0000259" key="3">
    <source>
        <dbReference type="Pfam" id="PF07859"/>
    </source>
</evidence>
<reference evidence="5" key="1">
    <citation type="journal article" date="2019" name="Int. J. Syst. Evol. Microbiol.">
        <title>The Global Catalogue of Microorganisms (GCM) 10K type strain sequencing project: providing services to taxonomists for standard genome sequencing and annotation.</title>
        <authorList>
            <consortium name="The Broad Institute Genomics Platform"/>
            <consortium name="The Broad Institute Genome Sequencing Center for Infectious Disease"/>
            <person name="Wu L."/>
            <person name="Ma J."/>
        </authorList>
    </citation>
    <scope>NUCLEOTIDE SEQUENCE [LARGE SCALE GENOMIC DNA]</scope>
    <source>
        <strain evidence="5">KCTC 42662</strain>
    </source>
</reference>
<dbReference type="SUPFAM" id="SSF53474">
    <property type="entry name" value="alpha/beta-Hydrolases"/>
    <property type="match status" value="1"/>
</dbReference>
<organism evidence="4 5">
    <name type="scientific">Sphingobacterium suaedae</name>
    <dbReference type="NCBI Taxonomy" id="1686402"/>
    <lineage>
        <taxon>Bacteria</taxon>
        <taxon>Pseudomonadati</taxon>
        <taxon>Bacteroidota</taxon>
        <taxon>Sphingobacteriia</taxon>
        <taxon>Sphingobacteriales</taxon>
        <taxon>Sphingobacteriaceae</taxon>
        <taxon>Sphingobacterium</taxon>
    </lineage>
</organism>
<name>A0ABW5KF00_9SPHI</name>
<dbReference type="Pfam" id="PF07859">
    <property type="entry name" value="Abhydrolase_3"/>
    <property type="match status" value="1"/>
</dbReference>
<evidence type="ECO:0000256" key="1">
    <source>
        <dbReference type="ARBA" id="ARBA00010515"/>
    </source>
</evidence>